<evidence type="ECO:0000256" key="9">
    <source>
        <dbReference type="SAM" id="MobiDB-lite"/>
    </source>
</evidence>
<feature type="signal peptide" evidence="10">
    <location>
        <begin position="1"/>
        <end position="24"/>
    </location>
</feature>
<dbReference type="PANTHER" id="PTHR32546:SF25">
    <property type="entry name" value="MIP05539P"/>
    <property type="match status" value="1"/>
</dbReference>
<feature type="compositionally biased region" description="Low complexity" evidence="9">
    <location>
        <begin position="1069"/>
        <end position="1110"/>
    </location>
</feature>
<feature type="compositionally biased region" description="Low complexity" evidence="9">
    <location>
        <begin position="632"/>
        <end position="641"/>
    </location>
</feature>
<dbReference type="InterPro" id="IPR054714">
    <property type="entry name" value="GPR158_179_extracellular"/>
</dbReference>
<evidence type="ECO:0000256" key="7">
    <source>
        <dbReference type="ARBA" id="ARBA00023180"/>
    </source>
</evidence>
<evidence type="ECO:0000256" key="8">
    <source>
        <dbReference type="ARBA" id="ARBA00023224"/>
    </source>
</evidence>
<evidence type="ECO:0000256" key="10">
    <source>
        <dbReference type="SAM" id="SignalP"/>
    </source>
</evidence>
<dbReference type="GO" id="GO:0005886">
    <property type="term" value="C:plasma membrane"/>
    <property type="evidence" value="ECO:0007669"/>
    <property type="project" value="UniProtKB-SubCell"/>
</dbReference>
<dbReference type="Proteomes" id="UP000192578">
    <property type="component" value="Unassembled WGS sequence"/>
</dbReference>
<keyword evidence="3" id="KW-1003">Cell membrane</keyword>
<comment type="subcellular location">
    <subcellularLocation>
        <location evidence="1">Cell membrane</location>
        <topology evidence="1">Multi-pass membrane protein</topology>
    </subcellularLocation>
</comment>
<evidence type="ECO:0000256" key="1">
    <source>
        <dbReference type="ARBA" id="ARBA00004651"/>
    </source>
</evidence>
<feature type="domain" description="GPR158/179 extracellular" evidence="11">
    <location>
        <begin position="931"/>
        <end position="1019"/>
    </location>
</feature>
<feature type="region of interest" description="Disordered" evidence="9">
    <location>
        <begin position="1193"/>
        <end position="1241"/>
    </location>
</feature>
<comment type="similarity">
    <text evidence="2">Belongs to the G-protein coupled receptor 3 family.</text>
</comment>
<evidence type="ECO:0000259" key="11">
    <source>
        <dbReference type="Pfam" id="PF22572"/>
    </source>
</evidence>
<evidence type="ECO:0000256" key="6">
    <source>
        <dbReference type="ARBA" id="ARBA00023170"/>
    </source>
</evidence>
<evidence type="ECO:0000256" key="4">
    <source>
        <dbReference type="ARBA" id="ARBA00022729"/>
    </source>
</evidence>
<dbReference type="PANTHER" id="PTHR32546">
    <property type="entry name" value="G-PROTEIN COUPLED RECEPTOR 158-RELATED"/>
    <property type="match status" value="1"/>
</dbReference>
<feature type="compositionally biased region" description="Polar residues" evidence="9">
    <location>
        <begin position="693"/>
        <end position="711"/>
    </location>
</feature>
<protein>
    <recommendedName>
        <fullName evidence="11">GPR158/179 extracellular domain-containing protein</fullName>
    </recommendedName>
</protein>
<feature type="region of interest" description="Disordered" evidence="9">
    <location>
        <begin position="623"/>
        <end position="722"/>
    </location>
</feature>
<name>A0A1W0XCB7_HYPEX</name>
<evidence type="ECO:0000313" key="13">
    <source>
        <dbReference type="Proteomes" id="UP000192578"/>
    </source>
</evidence>
<feature type="region of interest" description="Disordered" evidence="9">
    <location>
        <begin position="1316"/>
        <end position="1339"/>
    </location>
</feature>
<dbReference type="OrthoDB" id="10061439at2759"/>
<dbReference type="EMBL" id="MTYJ01000003">
    <property type="protein sequence ID" value="OQV25125.1"/>
    <property type="molecule type" value="Genomic_DNA"/>
</dbReference>
<organism evidence="12 13">
    <name type="scientific">Hypsibius exemplaris</name>
    <name type="common">Freshwater tardigrade</name>
    <dbReference type="NCBI Taxonomy" id="2072580"/>
    <lineage>
        <taxon>Eukaryota</taxon>
        <taxon>Metazoa</taxon>
        <taxon>Ecdysozoa</taxon>
        <taxon>Tardigrada</taxon>
        <taxon>Eutardigrada</taxon>
        <taxon>Parachela</taxon>
        <taxon>Hypsibioidea</taxon>
        <taxon>Hypsibiidae</taxon>
        <taxon>Hypsibius</taxon>
    </lineage>
</organism>
<evidence type="ECO:0000256" key="5">
    <source>
        <dbReference type="ARBA" id="ARBA00023040"/>
    </source>
</evidence>
<keyword evidence="4 10" id="KW-0732">Signal</keyword>
<feature type="chain" id="PRO_5012144891" description="GPR158/179 extracellular domain-containing protein" evidence="10">
    <location>
        <begin position="25"/>
        <end position="1473"/>
    </location>
</feature>
<feature type="region of interest" description="Disordered" evidence="9">
    <location>
        <begin position="283"/>
        <end position="302"/>
    </location>
</feature>
<feature type="compositionally biased region" description="Low complexity" evidence="9">
    <location>
        <begin position="452"/>
        <end position="483"/>
    </location>
</feature>
<reference evidence="13" key="1">
    <citation type="submission" date="2017-01" db="EMBL/GenBank/DDBJ databases">
        <title>Comparative genomics of anhydrobiosis in the tardigrade Hypsibius dujardini.</title>
        <authorList>
            <person name="Yoshida Y."/>
            <person name="Koutsovoulos G."/>
            <person name="Laetsch D."/>
            <person name="Stevens L."/>
            <person name="Kumar S."/>
            <person name="Horikawa D."/>
            <person name="Ishino K."/>
            <person name="Komine S."/>
            <person name="Tomita M."/>
            <person name="Blaxter M."/>
            <person name="Arakawa K."/>
        </authorList>
    </citation>
    <scope>NUCLEOTIDE SEQUENCE [LARGE SCALE GENOMIC DNA]</scope>
    <source>
        <strain evidence="13">Z151</strain>
    </source>
</reference>
<accession>A0A1W0XCB7</accession>
<evidence type="ECO:0000313" key="12">
    <source>
        <dbReference type="EMBL" id="OQV25125.1"/>
    </source>
</evidence>
<feature type="compositionally biased region" description="Low complexity" evidence="9">
    <location>
        <begin position="1207"/>
        <end position="1228"/>
    </location>
</feature>
<keyword evidence="5" id="KW-0297">G-protein coupled receptor</keyword>
<keyword evidence="3" id="KW-0472">Membrane</keyword>
<sequence length="1473" mass="162594">MLAGMSRFPVIGFIVLALIHRSLQDNLDDIRAKTDAVAKKASQRCSSVPNNEKVLSRNTISDLPLPFDPQGPIPEFRAAMYEAQKIAVNRAIFFSYILQQADLDDEPDMGYYFYSTLATLSSSDDKVMGSKIVFHKDSMQSNWYGNTTLPFFGPYGFKRFNTSQMLFAIDLGSDPSFAYTDEMRHITPNPWYAAWLSDRTAVDLPQPALLELKVLKDNSGVETINFFGPPVELPAIWTMPFFDCMFTDKWQLSVTAPIADLDRATRFLSKRQAVQPVRQQPIGNTVNTQGVPTGGTGNTPPAQLPTIASYIAAVSVELDYKKIDINQCDGELQFNTFAGTHKCKRETTVCEPLHGHGLRRGGYQCVCKSGFKYPSSRSSPFSGGEVESATAGDYAKADAFQCIPIQDQEVLISPATLAMSAANVNAIPAVQQVQVPVHQQQRPPAPQPRPPQTQATQRPVQLQQQQPQADAIPQQQFVQQSQANSIQQQQQFVQKIGQQMNGNTPRPFANFSPQQPLLTSRPTVPMQNFQLQTSPPFRPSPNFSPASSQSGNVPAPVPNAAAANTNFRPASQNQQTVSFQQAAVPQFVPQQPQAALNTNRSVPPQVPNFTPAQAQFFAAQQFQMPENPGPPQFQQQVQRLQMAPATPNMQSAASRMDPRFAVPEFDPANPRFRQDLPQRQSSAASEAPHRPNPNFQSPSRRAVRQTETATSEVPGPTGGVQPQNSAIIQQLVAKLSQDNNLMFRARQMLDNLSPRNCSTSRFAEKVDLGFSQEFNRKISKQFATQARSALRLSHFLSNYLQNGLAVEGKRRNKLTENMILGEMAAMIIAEPAIGAVSMQFEESVFPGRRFFAPTALYNKMLDELQFYHYPDNYTSFDWYRDIKTKASSLRLTDFAVDIKMRVDAAGSRFVDVPTQSFKAVTFDDMKTPFGPFYDCFYLDKFFWFEVPFYAKKVDGTVQFGGLISVGINPDQIDVNQCESAEEPLFRKTDRCDRQTTNCVAVGGRGFRAGGYKCVCKDGFEYPYVDNLQFFDGLAVEIEFQNKLLEFPNNYANLRCRRPGQKINPSLDIGSSQFTGSGSSPSTQQAVQRPAANPNRVPAASTQQQTQNQNNIMVDDNKFSPDNNPWIPNVPMTVAPPTLFTEPPPNPVPTVPLTNRPASTIPPFMPNINAFVPSQQGSFNQSQGTFNQNQALFNNNQQPNPNQPRIPPINNSNNPNFNGQPNFGFTNGPSFNNQSPEEGTGFFQTVGPKVPLFNPPRPDGSQLVPDVAPSDWPSTLNTLRPVAPAVPTTAFVPEYQPETFPPMIPTVITTGTSARITAAPSTTTSSTSTTTTTTASTTTTDRPTAATELMELVTLSTSLEGVGDDGSPSDGTTMRPTTTATTMRHAPTKYTVKVIKPTTNGRGEYLPEGEASNEVRQFIFTAKATPHELSTQAAVNRCFNKHRRRGIDESPRKKTADFRSQVCYESGVSALTVD</sequence>
<keyword evidence="7" id="KW-0325">Glycoprotein</keyword>
<keyword evidence="8" id="KW-0807">Transducer</keyword>
<comment type="caution">
    <text evidence="12">The sequence shown here is derived from an EMBL/GenBank/DDBJ whole genome shotgun (WGS) entry which is preliminary data.</text>
</comment>
<feature type="domain" description="GPR158/179 extracellular" evidence="11">
    <location>
        <begin position="312"/>
        <end position="371"/>
    </location>
</feature>
<evidence type="ECO:0000256" key="2">
    <source>
        <dbReference type="ARBA" id="ARBA00007242"/>
    </source>
</evidence>
<proteinExistence type="inferred from homology"/>
<keyword evidence="6" id="KW-0675">Receptor</keyword>
<dbReference type="Pfam" id="PF22572">
    <property type="entry name" value="GPR158_179_EC"/>
    <property type="match status" value="2"/>
</dbReference>
<keyword evidence="13" id="KW-1185">Reference proteome</keyword>
<dbReference type="InterPro" id="IPR043458">
    <property type="entry name" value="GPR158/179"/>
</dbReference>
<dbReference type="GO" id="GO:0004930">
    <property type="term" value="F:G protein-coupled receptor activity"/>
    <property type="evidence" value="ECO:0007669"/>
    <property type="project" value="UniProtKB-KW"/>
</dbReference>
<feature type="region of interest" description="Disordered" evidence="9">
    <location>
        <begin position="435"/>
        <end position="483"/>
    </location>
</feature>
<evidence type="ECO:0000256" key="3">
    <source>
        <dbReference type="ARBA" id="ARBA00022475"/>
    </source>
</evidence>
<gene>
    <name evidence="12" type="ORF">BV898_00818</name>
</gene>
<feature type="region of interest" description="Disordered" evidence="9">
    <location>
        <begin position="1358"/>
        <end position="1377"/>
    </location>
</feature>
<feature type="region of interest" description="Disordered" evidence="9">
    <location>
        <begin position="1064"/>
        <end position="1123"/>
    </location>
</feature>